<dbReference type="Proteomes" id="UP000068016">
    <property type="component" value="Unassembled WGS sequence"/>
</dbReference>
<protein>
    <submittedName>
        <fullName evidence="1">Uncharacterized protein</fullName>
    </submittedName>
</protein>
<sequence length="64" mass="7470">MCILRSFSTLLIMEYLIYLDMENESRMETIKIEESVAIVLDAVFLVCQTKIFRTILIFHILAAI</sequence>
<name>A0A108EVI8_9BURK</name>
<dbReference type="AlphaFoldDB" id="A0A108EVI8"/>
<dbReference type="EMBL" id="LPLZ01000033">
    <property type="protein sequence ID" value="KWN18133.1"/>
    <property type="molecule type" value="Genomic_DNA"/>
</dbReference>
<gene>
    <name evidence="1" type="ORF">WT83_11750</name>
</gene>
<reference evidence="1 2" key="1">
    <citation type="submission" date="2015-11" db="EMBL/GenBank/DDBJ databases">
        <title>Expanding the genomic diversity of Burkholderia species for the development of highly accurate diagnostics.</title>
        <authorList>
            <person name="Sahl J."/>
            <person name="Keim P."/>
            <person name="Wagner D."/>
        </authorList>
    </citation>
    <scope>NUCLEOTIDE SEQUENCE [LARGE SCALE GENOMIC DNA]</scope>
    <source>
        <strain evidence="1 2">MSMB793WGS</strain>
    </source>
</reference>
<accession>A0A108EVI8</accession>
<organism evidence="1 2">
    <name type="scientific">Burkholderia territorii</name>
    <dbReference type="NCBI Taxonomy" id="1503055"/>
    <lineage>
        <taxon>Bacteria</taxon>
        <taxon>Pseudomonadati</taxon>
        <taxon>Pseudomonadota</taxon>
        <taxon>Betaproteobacteria</taxon>
        <taxon>Burkholderiales</taxon>
        <taxon>Burkholderiaceae</taxon>
        <taxon>Burkholderia</taxon>
        <taxon>Burkholderia cepacia complex</taxon>
    </lineage>
</organism>
<evidence type="ECO:0000313" key="1">
    <source>
        <dbReference type="EMBL" id="KWN18133.1"/>
    </source>
</evidence>
<evidence type="ECO:0000313" key="2">
    <source>
        <dbReference type="Proteomes" id="UP000068016"/>
    </source>
</evidence>
<comment type="caution">
    <text evidence="1">The sequence shown here is derived from an EMBL/GenBank/DDBJ whole genome shotgun (WGS) entry which is preliminary data.</text>
</comment>
<proteinExistence type="predicted"/>